<dbReference type="Proteomes" id="UP000008363">
    <property type="component" value="Unassembled WGS sequence"/>
</dbReference>
<evidence type="ECO:0000256" key="1">
    <source>
        <dbReference type="SAM" id="Phobius"/>
    </source>
</evidence>
<dbReference type="AlphaFoldDB" id="K6W9D9"/>
<keyword evidence="1" id="KW-0472">Membrane</keyword>
<evidence type="ECO:0000313" key="3">
    <source>
        <dbReference type="Proteomes" id="UP000008363"/>
    </source>
</evidence>
<evidence type="ECO:0000313" key="2">
    <source>
        <dbReference type="EMBL" id="GAB90366.1"/>
    </source>
</evidence>
<dbReference type="EMBL" id="BAHC01000098">
    <property type="protein sequence ID" value="GAB90366.1"/>
    <property type="molecule type" value="Genomic_DNA"/>
</dbReference>
<reference evidence="2 3" key="1">
    <citation type="submission" date="2012-08" db="EMBL/GenBank/DDBJ databases">
        <title>Whole genome shotgun sequence of Gordonia rhizosphera NBRC 16068.</title>
        <authorList>
            <person name="Takarada H."/>
            <person name="Isaki S."/>
            <person name="Hosoyama A."/>
            <person name="Tsuchikane K."/>
            <person name="Katsumata H."/>
            <person name="Baba S."/>
            <person name="Ohji S."/>
            <person name="Yamazaki S."/>
            <person name="Fujita N."/>
        </authorList>
    </citation>
    <scope>NUCLEOTIDE SEQUENCE [LARGE SCALE GENOMIC DNA]</scope>
    <source>
        <strain evidence="2 3">NBRC 16068</strain>
    </source>
</reference>
<keyword evidence="1" id="KW-0812">Transmembrane</keyword>
<name>K6W9D9_9ACTN</name>
<keyword evidence="1" id="KW-1133">Transmembrane helix</keyword>
<dbReference type="OrthoDB" id="3629858at2"/>
<sequence length="84" mass="8494">MAYLSAVQVVTIVAFIAAGSGADGPGFRAFSVVIAGAILAAGSQASIIGEGGVTPWIGILERVSFYGASIWIVGLALVLLRTTR</sequence>
<accession>K6W9D9</accession>
<keyword evidence="3" id="KW-1185">Reference proteome</keyword>
<protein>
    <submittedName>
        <fullName evidence="2">Uncharacterized protein</fullName>
    </submittedName>
</protein>
<dbReference type="RefSeq" id="WP_006333092.1">
    <property type="nucleotide sequence ID" value="NZ_BAHC01000098.1"/>
</dbReference>
<feature type="transmembrane region" description="Helical" evidence="1">
    <location>
        <begin position="63"/>
        <end position="80"/>
    </location>
</feature>
<proteinExistence type="predicted"/>
<organism evidence="2 3">
    <name type="scientific">Gordonia rhizosphera NBRC 16068</name>
    <dbReference type="NCBI Taxonomy" id="1108045"/>
    <lineage>
        <taxon>Bacteria</taxon>
        <taxon>Bacillati</taxon>
        <taxon>Actinomycetota</taxon>
        <taxon>Actinomycetes</taxon>
        <taxon>Mycobacteriales</taxon>
        <taxon>Gordoniaceae</taxon>
        <taxon>Gordonia</taxon>
    </lineage>
</organism>
<gene>
    <name evidence="2" type="ORF">GORHZ_098_00140</name>
</gene>
<comment type="caution">
    <text evidence="2">The sequence shown here is derived from an EMBL/GenBank/DDBJ whole genome shotgun (WGS) entry which is preliminary data.</text>
</comment>